<dbReference type="Proteomes" id="UP000217250">
    <property type="component" value="Chromosome"/>
</dbReference>
<dbReference type="AlphaFoldDB" id="A0A250FU47"/>
<dbReference type="EMBL" id="CP022386">
    <property type="protein sequence ID" value="ATA87477.1"/>
    <property type="molecule type" value="Genomic_DNA"/>
</dbReference>
<evidence type="ECO:0000313" key="1">
    <source>
        <dbReference type="EMBL" id="ATA87477.1"/>
    </source>
</evidence>
<accession>A0A250FU47</accession>
<evidence type="ECO:0000313" key="2">
    <source>
        <dbReference type="Proteomes" id="UP000217250"/>
    </source>
</evidence>
<organism evidence="1 2">
    <name type="scientific">Capnocytophaga gingivalis</name>
    <dbReference type="NCBI Taxonomy" id="1017"/>
    <lineage>
        <taxon>Bacteria</taxon>
        <taxon>Pseudomonadati</taxon>
        <taxon>Bacteroidota</taxon>
        <taxon>Flavobacteriia</taxon>
        <taxon>Flavobacteriales</taxon>
        <taxon>Flavobacteriaceae</taxon>
        <taxon>Capnocytophaga</taxon>
    </lineage>
</organism>
<sequence length="238" mass="27752">MEGIKDFTAYEICDLIRVRNLGEPDMLKILKEYTEGYDLELLEALYKEVETYIGIEKDEMRGKISKEEIDDKIKEYKELEKELPVLDMSFISKIDPKAKATPRLDLEQLFFPFEFFSVYQFQKMIISKIKEKRQKNNQEEIQGTILDFSEDKLEVKTNLVILQKLGIFDYLIKEHQLSINKIASLLSSILGVSTTTLQSYINPMLSLNTESKNAPTEKHINKAMQILRQLDIKIKEGK</sequence>
<gene>
    <name evidence="1" type="ORF">CGC50_10100</name>
</gene>
<dbReference type="KEGG" id="cgh:CGC50_10100"/>
<protein>
    <submittedName>
        <fullName evidence="1">Uncharacterized protein</fullName>
    </submittedName>
</protein>
<proteinExistence type="predicted"/>
<reference evidence="2" key="1">
    <citation type="submission" date="2017-06" db="EMBL/GenBank/DDBJ databases">
        <title>Capnocytophaga spp. assemblies.</title>
        <authorList>
            <person name="Gulvik C.A."/>
        </authorList>
    </citation>
    <scope>NUCLEOTIDE SEQUENCE [LARGE SCALE GENOMIC DNA]</scope>
    <source>
        <strain evidence="2">H1496</strain>
    </source>
</reference>
<dbReference type="GeneID" id="84808906"/>
<dbReference type="RefSeq" id="WP_095910730.1">
    <property type="nucleotide sequence ID" value="NZ_CP022386.1"/>
</dbReference>
<name>A0A250FU47_9FLAO</name>
<dbReference type="OrthoDB" id="1346041at2"/>